<dbReference type="RefSeq" id="WP_107567442.1">
    <property type="nucleotide sequence ID" value="NZ_PYYB01000001.1"/>
</dbReference>
<dbReference type="AlphaFoldDB" id="A0A2T4UID7"/>
<gene>
    <name evidence="2" type="ORF">C7Y72_04760</name>
</gene>
<comment type="caution">
    <text evidence="2">The sequence shown here is derived from an EMBL/GenBank/DDBJ whole genome shotgun (WGS) entry which is preliminary data.</text>
</comment>
<accession>A0A2T4UID7</accession>
<proteinExistence type="predicted"/>
<reference evidence="2 3" key="1">
    <citation type="submission" date="2018-03" db="EMBL/GenBank/DDBJ databases">
        <title>Aquarubrobacter algicola gen. nov., sp. nov., a novel actinobacterium isolated from shallow eutrophic lake during the end of cyanobacterial harmful algal blooms.</title>
        <authorList>
            <person name="Chun S.J."/>
        </authorList>
    </citation>
    <scope>NUCLEOTIDE SEQUENCE [LARGE SCALE GENOMIC DNA]</scope>
    <source>
        <strain evidence="2 3">Seoho-28</strain>
    </source>
</reference>
<organism evidence="2 3">
    <name type="scientific">Paraconexibacter algicola</name>
    <dbReference type="NCBI Taxonomy" id="2133960"/>
    <lineage>
        <taxon>Bacteria</taxon>
        <taxon>Bacillati</taxon>
        <taxon>Actinomycetota</taxon>
        <taxon>Thermoleophilia</taxon>
        <taxon>Solirubrobacterales</taxon>
        <taxon>Paraconexibacteraceae</taxon>
        <taxon>Paraconexibacter</taxon>
    </lineage>
</organism>
<feature type="transmembrane region" description="Helical" evidence="1">
    <location>
        <begin position="35"/>
        <end position="54"/>
    </location>
</feature>
<dbReference type="EMBL" id="PYYB01000001">
    <property type="protein sequence ID" value="PTL59006.1"/>
    <property type="molecule type" value="Genomic_DNA"/>
</dbReference>
<evidence type="ECO:0000256" key="1">
    <source>
        <dbReference type="SAM" id="Phobius"/>
    </source>
</evidence>
<dbReference type="Proteomes" id="UP000240739">
    <property type="component" value="Unassembled WGS sequence"/>
</dbReference>
<name>A0A2T4UID7_9ACTN</name>
<evidence type="ECO:0000313" key="2">
    <source>
        <dbReference type="EMBL" id="PTL59006.1"/>
    </source>
</evidence>
<evidence type="ECO:0000313" key="3">
    <source>
        <dbReference type="Proteomes" id="UP000240739"/>
    </source>
</evidence>
<sequence>MSNEHRTVLGLALAFTLLLGVFTIADLVDTGPTPLSLVSLIVLAMFAFGIIGALRQPPDR</sequence>
<keyword evidence="3" id="KW-1185">Reference proteome</keyword>
<keyword evidence="1" id="KW-0472">Membrane</keyword>
<keyword evidence="1" id="KW-0812">Transmembrane</keyword>
<protein>
    <submittedName>
        <fullName evidence="2">Uncharacterized protein</fullName>
    </submittedName>
</protein>
<keyword evidence="1" id="KW-1133">Transmembrane helix</keyword>